<proteinExistence type="predicted"/>
<evidence type="ECO:0000313" key="1">
    <source>
        <dbReference type="EMBL" id="SVC45199.1"/>
    </source>
</evidence>
<accession>A0A382M8I6</accession>
<protein>
    <submittedName>
        <fullName evidence="1">Uncharacterized protein</fullName>
    </submittedName>
</protein>
<dbReference type="AlphaFoldDB" id="A0A382M8I6"/>
<reference evidence="1" key="1">
    <citation type="submission" date="2018-05" db="EMBL/GenBank/DDBJ databases">
        <authorList>
            <person name="Lanie J.A."/>
            <person name="Ng W.-L."/>
            <person name="Kazmierczak K.M."/>
            <person name="Andrzejewski T.M."/>
            <person name="Davidsen T.M."/>
            <person name="Wayne K.J."/>
            <person name="Tettelin H."/>
            <person name="Glass J.I."/>
            <person name="Rusch D."/>
            <person name="Podicherti R."/>
            <person name="Tsui H.-C.T."/>
            <person name="Winkler M.E."/>
        </authorList>
    </citation>
    <scope>NUCLEOTIDE SEQUENCE</scope>
</reference>
<gene>
    <name evidence="1" type="ORF">METZ01_LOCUS298053</name>
</gene>
<dbReference type="EMBL" id="UINC01091989">
    <property type="protein sequence ID" value="SVC45199.1"/>
    <property type="molecule type" value="Genomic_DNA"/>
</dbReference>
<feature type="non-terminal residue" evidence="1">
    <location>
        <position position="30"/>
    </location>
</feature>
<sequence>MARDAPTHVCGIDCLVSNTHLPDVTVASGT</sequence>
<name>A0A382M8I6_9ZZZZ</name>
<organism evidence="1">
    <name type="scientific">marine metagenome</name>
    <dbReference type="NCBI Taxonomy" id="408172"/>
    <lineage>
        <taxon>unclassified sequences</taxon>
        <taxon>metagenomes</taxon>
        <taxon>ecological metagenomes</taxon>
    </lineage>
</organism>